<sequence>MSETVLVVIDVQNIMFETPGMPPFEGERVLETIAGLIASARESGVPVHYVQHTTRGAGSEFEADSHNWLFHPAIAPRPGDTVSRKHSYDAFWNTDFTAILDSLGAKKLVFCGLQTECCVDTTVRSALAHGYESVLVGDGHTSYDNGVLTGEQIVAHHNKTLDRRFCKVVMAKDFRFEPRN</sequence>
<proteinExistence type="predicted"/>
<dbReference type="InterPro" id="IPR000868">
    <property type="entry name" value="Isochorismatase-like_dom"/>
</dbReference>
<evidence type="ECO:0000259" key="2">
    <source>
        <dbReference type="Pfam" id="PF00857"/>
    </source>
</evidence>
<dbReference type="EMBL" id="LKAQ01000004">
    <property type="protein sequence ID" value="OIQ49330.1"/>
    <property type="molecule type" value="Genomic_DNA"/>
</dbReference>
<dbReference type="OrthoDB" id="9791276at2"/>
<protein>
    <submittedName>
        <fullName evidence="3">Streptothricin hydrolase</fullName>
        <ecNumber evidence="3">3.5.2.19</ecNumber>
    </submittedName>
</protein>
<dbReference type="InterPro" id="IPR036380">
    <property type="entry name" value="Isochorismatase-like_sf"/>
</dbReference>
<accession>A0A1J5MTJ5</accession>
<dbReference type="PANTHER" id="PTHR43540:SF14">
    <property type="entry name" value="ISOCHORISMATASE"/>
    <property type="match status" value="1"/>
</dbReference>
<dbReference type="PANTHER" id="PTHR43540">
    <property type="entry name" value="PEROXYUREIDOACRYLATE/UREIDOACRYLATE AMIDOHYDROLASE-RELATED"/>
    <property type="match status" value="1"/>
</dbReference>
<dbReference type="InterPro" id="IPR050272">
    <property type="entry name" value="Isochorismatase-like_hydrls"/>
</dbReference>
<dbReference type="GO" id="GO:0016787">
    <property type="term" value="F:hydrolase activity"/>
    <property type="evidence" value="ECO:0007669"/>
    <property type="project" value="UniProtKB-KW"/>
</dbReference>
<name>A0A1J5MTJ5_9BACT</name>
<dbReference type="SUPFAM" id="SSF52499">
    <property type="entry name" value="Isochorismatase-like hydrolases"/>
    <property type="match status" value="1"/>
</dbReference>
<dbReference type="Pfam" id="PF00857">
    <property type="entry name" value="Isochorismatase"/>
    <property type="match status" value="1"/>
</dbReference>
<organism evidence="3 4">
    <name type="scientific">Pseudodesulfovibrio hydrargyri</name>
    <dbReference type="NCBI Taxonomy" id="2125990"/>
    <lineage>
        <taxon>Bacteria</taxon>
        <taxon>Pseudomonadati</taxon>
        <taxon>Thermodesulfobacteriota</taxon>
        <taxon>Desulfovibrionia</taxon>
        <taxon>Desulfovibrionales</taxon>
        <taxon>Desulfovibrionaceae</taxon>
    </lineage>
</organism>
<dbReference type="RefSeq" id="WP_071544861.1">
    <property type="nucleotide sequence ID" value="NZ_LKAQ01000004.1"/>
</dbReference>
<comment type="caution">
    <text evidence="3">The sequence shown here is derived from an EMBL/GenBank/DDBJ whole genome shotgun (WGS) entry which is preliminary data.</text>
</comment>
<dbReference type="Proteomes" id="UP000181901">
    <property type="component" value="Unassembled WGS sequence"/>
</dbReference>
<dbReference type="AlphaFoldDB" id="A0A1J5MTJ5"/>
<keyword evidence="1 3" id="KW-0378">Hydrolase</keyword>
<evidence type="ECO:0000313" key="4">
    <source>
        <dbReference type="Proteomes" id="UP000181901"/>
    </source>
</evidence>
<keyword evidence="4" id="KW-1185">Reference proteome</keyword>
<feature type="domain" description="Isochorismatase-like" evidence="2">
    <location>
        <begin position="4"/>
        <end position="144"/>
    </location>
</feature>
<dbReference type="EC" id="3.5.2.19" evidence="3"/>
<evidence type="ECO:0000256" key="1">
    <source>
        <dbReference type="ARBA" id="ARBA00022801"/>
    </source>
</evidence>
<dbReference type="Gene3D" id="3.40.50.850">
    <property type="entry name" value="Isochorismatase-like"/>
    <property type="match status" value="1"/>
</dbReference>
<dbReference type="CDD" id="cd01014">
    <property type="entry name" value="nicotinamidase_related"/>
    <property type="match status" value="1"/>
</dbReference>
<gene>
    <name evidence="3" type="primary">sttH_2</name>
    <name evidence="3" type="ORF">BerOc1_01255</name>
</gene>
<evidence type="ECO:0000313" key="3">
    <source>
        <dbReference type="EMBL" id="OIQ49330.1"/>
    </source>
</evidence>
<reference evidence="3 4" key="1">
    <citation type="submission" date="2015-09" db="EMBL/GenBank/DDBJ databases">
        <title>Genome of Desulfovibrio dechloracetivorans BerOc1, a mercury methylating strain isolated from highly hydrocarbons and metals contaminated coastal sediments.</title>
        <authorList>
            <person name="Goni Urriza M."/>
            <person name="Gassie C."/>
            <person name="Bouchez O."/>
            <person name="Klopp C."/>
            <person name="Ranchou-Peyruse A."/>
            <person name="Remy G."/>
        </authorList>
    </citation>
    <scope>NUCLEOTIDE SEQUENCE [LARGE SCALE GENOMIC DNA]</scope>
    <source>
        <strain evidence="3 4">BerOc1</strain>
    </source>
</reference>